<dbReference type="InterPro" id="IPR036322">
    <property type="entry name" value="WD40_repeat_dom_sf"/>
</dbReference>
<dbReference type="SUPFAM" id="SSF48452">
    <property type="entry name" value="TPR-like"/>
    <property type="match status" value="1"/>
</dbReference>
<dbReference type="Gene3D" id="2.130.10.10">
    <property type="entry name" value="YVTN repeat-like/Quinoprotein amine dehydrogenase"/>
    <property type="match status" value="4"/>
</dbReference>
<evidence type="ECO:0000256" key="2">
    <source>
        <dbReference type="ARBA" id="ARBA00022737"/>
    </source>
</evidence>
<dbReference type="InterPro" id="IPR011990">
    <property type="entry name" value="TPR-like_helical_dom_sf"/>
</dbReference>
<dbReference type="SUPFAM" id="SSF52540">
    <property type="entry name" value="P-loop containing nucleoside triphosphate hydrolases"/>
    <property type="match status" value="1"/>
</dbReference>
<dbReference type="PRINTS" id="PR00320">
    <property type="entry name" value="GPROTEINBRPT"/>
</dbReference>
<dbReference type="InterPro" id="IPR011047">
    <property type="entry name" value="Quinoprotein_ADH-like_sf"/>
</dbReference>
<evidence type="ECO:0000256" key="1">
    <source>
        <dbReference type="ARBA" id="ARBA00022574"/>
    </source>
</evidence>
<evidence type="ECO:0000256" key="3">
    <source>
        <dbReference type="PROSITE-ProRule" id="PRU00221"/>
    </source>
</evidence>
<accession>K9W9B3</accession>
<dbReference type="SUPFAM" id="SSF50998">
    <property type="entry name" value="Quinoprotein alcohol dehydrogenase-like"/>
    <property type="match status" value="1"/>
</dbReference>
<evidence type="ECO:0000313" key="6">
    <source>
        <dbReference type="EMBL" id="AFZ16833.1"/>
    </source>
</evidence>
<dbReference type="InterPro" id="IPR001680">
    <property type="entry name" value="WD40_rpt"/>
</dbReference>
<dbReference type="eggNOG" id="COG0457">
    <property type="taxonomic scope" value="Bacteria"/>
</dbReference>
<dbReference type="InterPro" id="IPR015943">
    <property type="entry name" value="WD40/YVTN_repeat-like_dom_sf"/>
</dbReference>
<feature type="repeat" description="WD" evidence="3">
    <location>
        <begin position="1188"/>
        <end position="1219"/>
    </location>
</feature>
<feature type="repeat" description="WD" evidence="3">
    <location>
        <begin position="1311"/>
        <end position="1343"/>
    </location>
</feature>
<keyword evidence="2" id="KW-0677">Repeat</keyword>
<keyword evidence="1 3" id="KW-0853">WD repeat</keyword>
<dbReference type="HOGENOM" id="CLU_002352_2_0_3"/>
<dbReference type="InterPro" id="IPR049052">
    <property type="entry name" value="nSTAND1"/>
</dbReference>
<keyword evidence="7" id="KW-1185">Reference proteome</keyword>
<feature type="repeat" description="WD" evidence="3">
    <location>
        <begin position="1495"/>
        <end position="1526"/>
    </location>
</feature>
<evidence type="ECO:0000313" key="7">
    <source>
        <dbReference type="Proteomes" id="UP000010471"/>
    </source>
</evidence>
<dbReference type="PROSITE" id="PS00678">
    <property type="entry name" value="WD_REPEATS_1"/>
    <property type="match status" value="1"/>
</dbReference>
<dbReference type="STRING" id="1173027.Mic7113_0935"/>
<protein>
    <submittedName>
        <fullName evidence="6">WD40 repeat-containing protein</fullName>
    </submittedName>
</protein>
<feature type="repeat" description="WD" evidence="3">
    <location>
        <begin position="1270"/>
        <end position="1302"/>
    </location>
</feature>
<organism evidence="6 7">
    <name type="scientific">Allocoleopsis franciscana PCC 7113</name>
    <dbReference type="NCBI Taxonomy" id="1173027"/>
    <lineage>
        <taxon>Bacteria</taxon>
        <taxon>Bacillati</taxon>
        <taxon>Cyanobacteriota</taxon>
        <taxon>Cyanophyceae</taxon>
        <taxon>Coleofasciculales</taxon>
        <taxon>Coleofasciculaceae</taxon>
        <taxon>Allocoleopsis</taxon>
        <taxon>Allocoleopsis franciscana</taxon>
    </lineage>
</organism>
<dbReference type="eggNOG" id="COG1672">
    <property type="taxonomic scope" value="Bacteria"/>
</dbReference>
<feature type="domain" description="Novel STAND NTPase 1" evidence="5">
    <location>
        <begin position="555"/>
        <end position="935"/>
    </location>
</feature>
<dbReference type="PANTHER" id="PTHR19848:SF8">
    <property type="entry name" value="F-BOX AND WD REPEAT DOMAIN CONTAINING 7"/>
    <property type="match status" value="1"/>
</dbReference>
<feature type="repeat" description="WD" evidence="3">
    <location>
        <begin position="1638"/>
        <end position="1670"/>
    </location>
</feature>
<reference evidence="6 7" key="1">
    <citation type="submission" date="2012-06" db="EMBL/GenBank/DDBJ databases">
        <title>Finished chromosome of genome of Microcoleus sp. PCC 7113.</title>
        <authorList>
            <consortium name="US DOE Joint Genome Institute"/>
            <person name="Gugger M."/>
            <person name="Coursin T."/>
            <person name="Rippka R."/>
            <person name="Tandeau De Marsac N."/>
            <person name="Huntemann M."/>
            <person name="Wei C.-L."/>
            <person name="Han J."/>
            <person name="Detter J.C."/>
            <person name="Han C."/>
            <person name="Tapia R."/>
            <person name="Chen A."/>
            <person name="Kyrpides N."/>
            <person name="Mavromatis K."/>
            <person name="Markowitz V."/>
            <person name="Szeto E."/>
            <person name="Ivanova N."/>
            <person name="Pagani I."/>
            <person name="Pati A."/>
            <person name="Goodwin L."/>
            <person name="Nordberg H.P."/>
            <person name="Cantor M.N."/>
            <person name="Hua S.X."/>
            <person name="Woyke T."/>
            <person name="Kerfeld C.A."/>
        </authorList>
    </citation>
    <scope>NUCLEOTIDE SEQUENCE [LARGE SCALE GENOMIC DNA]</scope>
    <source>
        <strain evidence="6 7">PCC 7113</strain>
    </source>
</reference>
<feature type="repeat" description="WD" evidence="3">
    <location>
        <begin position="1432"/>
        <end position="1455"/>
    </location>
</feature>
<dbReference type="PATRIC" id="fig|1173027.3.peg.1029"/>
<feature type="repeat" description="WD" evidence="3">
    <location>
        <begin position="1604"/>
        <end position="1628"/>
    </location>
</feature>
<evidence type="ECO:0000259" key="5">
    <source>
        <dbReference type="Pfam" id="PF20703"/>
    </source>
</evidence>
<dbReference type="PANTHER" id="PTHR19848">
    <property type="entry name" value="WD40 REPEAT PROTEIN"/>
    <property type="match status" value="1"/>
</dbReference>
<dbReference type="PROSITE" id="PS50294">
    <property type="entry name" value="WD_REPEATS_REGION"/>
    <property type="match status" value="13"/>
</dbReference>
<feature type="repeat" description="WD" evidence="3">
    <location>
        <begin position="1147"/>
        <end position="1178"/>
    </location>
</feature>
<dbReference type="InterPro" id="IPR027417">
    <property type="entry name" value="P-loop_NTPase"/>
</dbReference>
<dbReference type="Proteomes" id="UP000010471">
    <property type="component" value="Chromosome"/>
</dbReference>
<feature type="repeat" description="WD" evidence="3">
    <location>
        <begin position="1536"/>
        <end position="1567"/>
    </location>
</feature>
<feature type="compositionally biased region" description="Polar residues" evidence="4">
    <location>
        <begin position="662"/>
        <end position="674"/>
    </location>
</feature>
<feature type="repeat" description="WD" evidence="3">
    <location>
        <begin position="1720"/>
        <end position="1754"/>
    </location>
</feature>
<dbReference type="InterPro" id="IPR020472">
    <property type="entry name" value="WD40_PAC1"/>
</dbReference>
<feature type="repeat" description="WD" evidence="3">
    <location>
        <begin position="1352"/>
        <end position="1384"/>
    </location>
</feature>
<proteinExistence type="predicted"/>
<dbReference type="InterPro" id="IPR019775">
    <property type="entry name" value="WD40_repeat_CS"/>
</dbReference>
<feature type="repeat" description="WD" evidence="3">
    <location>
        <begin position="1679"/>
        <end position="1713"/>
    </location>
</feature>
<sequence>MREPNRIQEVAVLNERSLSTLSRAITLSEGHFALILVRCNYEVCKEQMRQRLQALTGVTLSELVLRKAIKSLYRPIVSILSGTQASALIVFGLESVTAIDQVLISTNQIREEFRKNLTRPLVLWITDEVLQKLTRFAPDFKSWAATSIKFELTTTELLALWQQTTDELFTRLLGSDLSEFLSNDALNLAPGCRQRQELESVLRDLTTRGVYLEPEQWATWQFILGRDALTRDQLDVALVQYQKSLDVWLPEDQSGAVWEQGNNASMFAFIQGEKAYTGAQENLSHPTSQTHPQDVNAAQRSLVRGRHNPKSLERVGLLFHHIGLCHCRQAELQPLTSRIQWEQAKESFSKAIEVFTLARRQDLVAQLTLHLGQVLKQLESWTELQALALHALEDPQTQDSPVQLAQAYGFLAVVALAQFEWENAKYLAWGAFDLLAQSGSPQPLHRGGYLLYSAKAQRQLGELTPAITNLEQAITAEYWSPTALKKQPQLYIDILEELRSLYLEQRQYWRAFELKQRQRLIEQQYGFSTFLGAAPLQPFTRQGRGISSLEIAAAGRQSDVNRLIERLSRNDHKLTIIHGSSGVGKSSLINAGLVPALASRIIGAREAMPIVQKAYRDWLGELERRLEAALASRQVKGLNSSKEEFSPELELKIRQSVYDESAQCSTPNPAQVQPATLGGEETPPVSAEEAATLAENLLRSQTLALALSVARLREAQSQTLNQSPIPSFQPSISSPRLQQILKQLRVAAEHKLLTVLIFDQFEEFFFCTNLEQRREFYEFLAQCLNLPFLKVILSLREDYLHYLLECERYCNLSTINNNILDRQLRYHLGDLSPDDARNVISTLADVSQFQLEESLIAALVRDLAGSTGVVRLIELQVVGQQLQTEKITTLEQYYALGADPKATLVERSLLGVINDCGQENEDTVWQVLFSLTDERGTRPLKTIPELAVGTGITPKCFTEQCLTRCDGSQAQLIPKKLDLILKILVGSGLVFRVPEEQQDRYQLVHDYLVEPIRQKYNQLAHLNVVAKLERSEQALVQAHQQRLRASIIGATMALLAITTGGLGWRAEVQRRLATNLSINAQLSAISASSEALFVSNKKFDALLEGLRAARRLKDLETAERSVEPDTHLQVVTALSQAVYSTAERNRLEGHSDIVWNVSFSPDGQLLASASQDHTVKLWRPDGTLVATLNRHNDSVTSVSFSPDSQMMASSSKDGKIRLWRRNGSLVSLLRGHVGPVYSVSFSPDGQLIASAGGDGTIRFWTLKGKLIQTLYSDHGVVRWVSFSPDGERVASARQDGTIELWSRQGKLLQTLKGHNRQVNGVVFSPDGQFLASASDDKTVKLWNRNGKLIKTFSKHQGWVMAVAFSADGQFLASASADNTVRLWNRNGTLRQTFTGHSDIVTSVSFSPTPVSGLPGESSKTTLQSSTFNSVPLLASASNDKTIRLWGLNNPSRLILPVQKQVREVSFSPDSQLIATAGDDKTVQLWTRNGKLLHTLKGHKERIDSISFSPEGQLLASASRDGTMKLWTRGGLLLKTITGHQGWVLSVSFSPDGKRLASTGQDGTVKLWTRQGVLIKTLSEHRDSLHPDALNSKTANGENRSDFRVNAVAFSPDGELLASAGDDKTVKLWTADGRLLKTLRGHSNWVLDVSFSPDSQMIASASYDNTVKLWSRQGEMIRTLKGHSDSVAHVRFSPTGQILATTSWDNRIQLWRLDDTLIKTLEGQQDRVTSVSWSHDGKALASASRDNTVMVWNFNLEHLLDQGCNWLRYYLQNNPKVRHRDRELCQSLERPQDQTPKG</sequence>
<dbReference type="Gene3D" id="1.25.40.10">
    <property type="entry name" value="Tetratricopeptide repeat domain"/>
    <property type="match status" value="1"/>
</dbReference>
<dbReference type="PROSITE" id="PS50082">
    <property type="entry name" value="WD_REPEATS_2"/>
    <property type="match status" value="14"/>
</dbReference>
<dbReference type="RefSeq" id="WP_015180993.1">
    <property type="nucleotide sequence ID" value="NC_019738.1"/>
</dbReference>
<dbReference type="EMBL" id="CP003630">
    <property type="protein sequence ID" value="AFZ16833.1"/>
    <property type="molecule type" value="Genomic_DNA"/>
</dbReference>
<feature type="region of interest" description="Disordered" evidence="4">
    <location>
        <begin position="661"/>
        <end position="683"/>
    </location>
</feature>
<dbReference type="CDD" id="cd00200">
    <property type="entry name" value="WD40"/>
    <property type="match status" value="2"/>
</dbReference>
<feature type="repeat" description="WD" evidence="3">
    <location>
        <begin position="1461"/>
        <end position="1485"/>
    </location>
</feature>
<feature type="repeat" description="WD" evidence="3">
    <location>
        <begin position="1229"/>
        <end position="1263"/>
    </location>
</feature>
<dbReference type="SMART" id="SM00320">
    <property type="entry name" value="WD40"/>
    <property type="match status" value="14"/>
</dbReference>
<dbReference type="KEGG" id="mic:Mic7113_0935"/>
<dbReference type="SUPFAM" id="SSF50978">
    <property type="entry name" value="WD40 repeat-like"/>
    <property type="match status" value="1"/>
</dbReference>
<gene>
    <name evidence="6" type="ORF">Mic7113_0935</name>
</gene>
<name>K9W9B3_9CYAN</name>
<dbReference type="Pfam" id="PF20703">
    <property type="entry name" value="nSTAND1"/>
    <property type="match status" value="1"/>
</dbReference>
<dbReference type="eggNOG" id="COG2319">
    <property type="taxonomic scope" value="Bacteria"/>
</dbReference>
<dbReference type="Pfam" id="PF00400">
    <property type="entry name" value="WD40"/>
    <property type="match status" value="15"/>
</dbReference>
<evidence type="ECO:0000256" key="4">
    <source>
        <dbReference type="SAM" id="MobiDB-lite"/>
    </source>
</evidence>